<gene>
    <name evidence="2" type="ORF">MHA02_30030</name>
</gene>
<dbReference type="OrthoDB" id="7997020at2"/>
<name>A0A512ISG3_9HYPH</name>
<reference evidence="2 3" key="1">
    <citation type="submission" date="2019-07" db="EMBL/GenBank/DDBJ databases">
        <title>Whole genome shotgun sequence of Methylobacterium haplocladii NBRC 107714.</title>
        <authorList>
            <person name="Hosoyama A."/>
            <person name="Uohara A."/>
            <person name="Ohji S."/>
            <person name="Ichikawa N."/>
        </authorList>
    </citation>
    <scope>NUCLEOTIDE SEQUENCE [LARGE SCALE GENOMIC DNA]</scope>
    <source>
        <strain evidence="2 3">NBRC 107714</strain>
    </source>
</reference>
<comment type="caution">
    <text evidence="2">The sequence shown here is derived from an EMBL/GenBank/DDBJ whole genome shotgun (WGS) entry which is preliminary data.</text>
</comment>
<evidence type="ECO:0000313" key="2">
    <source>
        <dbReference type="EMBL" id="GEP00616.1"/>
    </source>
</evidence>
<feature type="compositionally biased region" description="Low complexity" evidence="1">
    <location>
        <begin position="1"/>
        <end position="11"/>
    </location>
</feature>
<keyword evidence="3" id="KW-1185">Reference proteome</keyword>
<accession>A0A512ISG3</accession>
<feature type="region of interest" description="Disordered" evidence="1">
    <location>
        <begin position="1"/>
        <end position="27"/>
    </location>
</feature>
<evidence type="ECO:0000313" key="3">
    <source>
        <dbReference type="Proteomes" id="UP000321258"/>
    </source>
</evidence>
<organism evidence="2 3">
    <name type="scientific">Methylobacterium haplocladii</name>
    <dbReference type="NCBI Taxonomy" id="1176176"/>
    <lineage>
        <taxon>Bacteria</taxon>
        <taxon>Pseudomonadati</taxon>
        <taxon>Pseudomonadota</taxon>
        <taxon>Alphaproteobacteria</taxon>
        <taxon>Hyphomicrobiales</taxon>
        <taxon>Methylobacteriaceae</taxon>
        <taxon>Methylobacterium</taxon>
    </lineage>
</organism>
<proteinExistence type="predicted"/>
<protein>
    <submittedName>
        <fullName evidence="2">Uncharacterized protein</fullName>
    </submittedName>
</protein>
<dbReference type="AlphaFoldDB" id="A0A512ISG3"/>
<dbReference type="RefSeq" id="WP_147080047.1">
    <property type="nucleotide sequence ID" value="NZ_BJZT01000032.1"/>
</dbReference>
<evidence type="ECO:0000256" key="1">
    <source>
        <dbReference type="SAM" id="MobiDB-lite"/>
    </source>
</evidence>
<dbReference type="Proteomes" id="UP000321258">
    <property type="component" value="Unassembled WGS sequence"/>
</dbReference>
<sequence>MFQGPPGRDGPQGPPGPIGGGQVGYSRTVREPGDLLAQRTRTPIAFTPDPALSSLYLNPPFAGLTLWDGARVRGRAFADRFKIQVNLLVRSMQANGTILLDVDAGVVPGSTPPLATDTADLFKDAGDPDPERVTLVVEFQTLDKVMANGAALFLTSTVPIHILKRSVLVYPESTFVGSST</sequence>
<dbReference type="EMBL" id="BJZT01000032">
    <property type="protein sequence ID" value="GEP00616.1"/>
    <property type="molecule type" value="Genomic_DNA"/>
</dbReference>